<feature type="region of interest" description="Disordered" evidence="1">
    <location>
        <begin position="123"/>
        <end position="156"/>
    </location>
</feature>
<keyword evidence="3" id="KW-1185">Reference proteome</keyword>
<feature type="region of interest" description="Disordered" evidence="1">
    <location>
        <begin position="621"/>
        <end position="643"/>
    </location>
</feature>
<proteinExistence type="predicted"/>
<feature type="region of interest" description="Disordered" evidence="1">
    <location>
        <begin position="330"/>
        <end position="373"/>
    </location>
</feature>
<sequence>MAGFFKRILSLGSKKSSKRKQARAARSNDWVDEVGAQVNQPQTSDEDNEIAVNLLLRSSSARYAVVSETDYTTLPPLPHPINHAIRTPTESTASLPSANITRCGTYTVKVHPRQRHSSTEFPMANRALVEEPKTPQPRRRAQTTGDDSTHLQGLRRDPSVASLLDLYDEHGHLPIEAFSNTPPREGRAQTQRTGSTLRQLLGEPDNGHRRNTSGSFEGDISWAERFLGEANSAASSVSSLILQTPDGIGSRFSDSLLINNAPHDSTLVSDHDLCSTSNFLDNPAISSMEVELSSTSEVSQAMDSPYVTENPHYNQDPRTPRRASEVFGFLTEKRKSRPPEATLDRHLPELPSAISTPSDKDSSGCPALSRSSVDSSALSHNHVTISALSDTPSIESSKHVMLNDEPIDSFFQQRPISRMLTNDESSLYYSQHPSSDQLSGPLLDDVRKVKVILTAPTKVIVTAPTPLADTSDRPTSRMPRGSRSMHRHRSRSNAKERDYSQRLVERSNSTNSSDPFTPIPSRPMKLRRSSASLSSTYTDSGAAHTHHHTHISNSKPLEKESRSRSRRQGSTKSLMSAVFDKENKYENTLGLAVTPNIPFTPVRSNSSARSSSLLRTAVTPASFKPPRGMTPSPASSSELSPVGKMMMLDVRRQKIKTIRETQEKEGRSQKAGGGEGRKTHRRTERTGELFL</sequence>
<feature type="compositionally biased region" description="Basic and acidic residues" evidence="1">
    <location>
        <begin position="658"/>
        <end position="668"/>
    </location>
</feature>
<feature type="region of interest" description="Disordered" evidence="1">
    <location>
        <begin position="174"/>
        <end position="216"/>
    </location>
</feature>
<evidence type="ECO:0000313" key="2">
    <source>
        <dbReference type="EMBL" id="KAJ3721352.1"/>
    </source>
</evidence>
<gene>
    <name evidence="2" type="ORF">DFJ43DRAFT_1004614</name>
</gene>
<dbReference type="Proteomes" id="UP001176059">
    <property type="component" value="Unassembled WGS sequence"/>
</dbReference>
<reference evidence="2" key="1">
    <citation type="submission" date="2022-08" db="EMBL/GenBank/DDBJ databases">
        <authorList>
            <consortium name="DOE Joint Genome Institute"/>
            <person name="Min B."/>
            <person name="Sierra-Patev S."/>
            <person name="Naranjo-Ortiz M."/>
            <person name="Looney B."/>
            <person name="Konkel Z."/>
            <person name="Slot J.C."/>
            <person name="Sakamoto Y."/>
            <person name="Steenwyk J.L."/>
            <person name="Rokas A."/>
            <person name="Carro J."/>
            <person name="Camarero S."/>
            <person name="Ferreira P."/>
            <person name="Molpeceres G."/>
            <person name="Ruiz-duenas F.J."/>
            <person name="Serrano A."/>
            <person name="Henrissat B."/>
            <person name="Drula E."/>
            <person name="Hughes K.W."/>
            <person name="Mata J.L."/>
            <person name="Ishikawa N.K."/>
            <person name="Vargas-Isla R."/>
            <person name="Ushijima S."/>
            <person name="Smith C.A."/>
            <person name="Ahrendt S."/>
            <person name="Andreopoulos W."/>
            <person name="He G."/>
            <person name="LaButti K."/>
            <person name="Lipzen A."/>
            <person name="Ng V."/>
            <person name="Riley R."/>
            <person name="Sandor L."/>
            <person name="Barry K."/>
            <person name="Martinez A.T."/>
            <person name="Xiao Y."/>
            <person name="Gibbons J.G."/>
            <person name="Terashima K."/>
            <person name="Hibbett D.S."/>
            <person name="Grigoriev I.V."/>
        </authorList>
    </citation>
    <scope>NUCLEOTIDE SEQUENCE</scope>
    <source>
        <strain evidence="2">ET3784</strain>
    </source>
</reference>
<feature type="compositionally biased region" description="Polar residues" evidence="1">
    <location>
        <begin position="178"/>
        <end position="198"/>
    </location>
</feature>
<feature type="compositionally biased region" description="Basic and acidic residues" evidence="1">
    <location>
        <begin position="493"/>
        <end position="505"/>
    </location>
</feature>
<name>A0AA38MWF4_9AGAR</name>
<organism evidence="2 3">
    <name type="scientific">Lentinula guzmanii</name>
    <dbReference type="NCBI Taxonomy" id="2804957"/>
    <lineage>
        <taxon>Eukaryota</taxon>
        <taxon>Fungi</taxon>
        <taxon>Dikarya</taxon>
        <taxon>Basidiomycota</taxon>
        <taxon>Agaricomycotina</taxon>
        <taxon>Agaricomycetes</taxon>
        <taxon>Agaricomycetidae</taxon>
        <taxon>Agaricales</taxon>
        <taxon>Marasmiineae</taxon>
        <taxon>Omphalotaceae</taxon>
        <taxon>Lentinula</taxon>
    </lineage>
</organism>
<dbReference type="EMBL" id="JANVFO010000059">
    <property type="protein sequence ID" value="KAJ3721352.1"/>
    <property type="molecule type" value="Genomic_DNA"/>
</dbReference>
<feature type="compositionally biased region" description="Basic residues" evidence="1">
    <location>
        <begin position="483"/>
        <end position="492"/>
    </location>
</feature>
<accession>A0AA38MWF4</accession>
<feature type="region of interest" description="Disordered" evidence="1">
    <location>
        <begin position="658"/>
        <end position="691"/>
    </location>
</feature>
<reference evidence="2" key="2">
    <citation type="journal article" date="2023" name="Proc. Natl. Acad. Sci. U.S.A.">
        <title>A global phylogenomic analysis of the shiitake genus Lentinula.</title>
        <authorList>
            <person name="Sierra-Patev S."/>
            <person name="Min B."/>
            <person name="Naranjo-Ortiz M."/>
            <person name="Looney B."/>
            <person name="Konkel Z."/>
            <person name="Slot J.C."/>
            <person name="Sakamoto Y."/>
            <person name="Steenwyk J.L."/>
            <person name="Rokas A."/>
            <person name="Carro J."/>
            <person name="Camarero S."/>
            <person name="Ferreira P."/>
            <person name="Molpeceres G."/>
            <person name="Ruiz-Duenas F.J."/>
            <person name="Serrano A."/>
            <person name="Henrissat B."/>
            <person name="Drula E."/>
            <person name="Hughes K.W."/>
            <person name="Mata J.L."/>
            <person name="Ishikawa N.K."/>
            <person name="Vargas-Isla R."/>
            <person name="Ushijima S."/>
            <person name="Smith C.A."/>
            <person name="Donoghue J."/>
            <person name="Ahrendt S."/>
            <person name="Andreopoulos W."/>
            <person name="He G."/>
            <person name="LaButti K."/>
            <person name="Lipzen A."/>
            <person name="Ng V."/>
            <person name="Riley R."/>
            <person name="Sandor L."/>
            <person name="Barry K."/>
            <person name="Martinez A.T."/>
            <person name="Xiao Y."/>
            <person name="Gibbons J.G."/>
            <person name="Terashima K."/>
            <person name="Grigoriev I.V."/>
            <person name="Hibbett D."/>
        </authorList>
    </citation>
    <scope>NUCLEOTIDE SEQUENCE</scope>
    <source>
        <strain evidence="2">ET3784</strain>
    </source>
</reference>
<feature type="region of interest" description="Disordered" evidence="1">
    <location>
        <begin position="464"/>
        <end position="575"/>
    </location>
</feature>
<protein>
    <submittedName>
        <fullName evidence="2">Uncharacterized protein</fullName>
    </submittedName>
</protein>
<dbReference type="AlphaFoldDB" id="A0AA38MWF4"/>
<evidence type="ECO:0000313" key="3">
    <source>
        <dbReference type="Proteomes" id="UP001176059"/>
    </source>
</evidence>
<comment type="caution">
    <text evidence="2">The sequence shown here is derived from an EMBL/GenBank/DDBJ whole genome shotgun (WGS) entry which is preliminary data.</text>
</comment>
<feature type="compositionally biased region" description="Polar residues" evidence="1">
    <location>
        <begin position="506"/>
        <end position="515"/>
    </location>
</feature>
<evidence type="ECO:0000256" key="1">
    <source>
        <dbReference type="SAM" id="MobiDB-lite"/>
    </source>
</evidence>